<evidence type="ECO:0000313" key="1">
    <source>
        <dbReference type="EMBL" id="MBR0550967.1"/>
    </source>
</evidence>
<keyword evidence="2" id="KW-1185">Reference proteome</keyword>
<accession>A0A8T4I8H9</accession>
<sequence>MTIPAHSLPDTAMALTEVLKTTGFTRVAALGRPSPFIEDALACHVQSVGGALKVLGSDWGPKAIPSMGDGWAWVLSDVRNYHAAYHQLYAVDAYCRRHNQPMLVLMPHVLGEVARRDHYPRPYLTPPAWRKRTEEVPGTAGLRRAIATGGARNGVVTAVEDMVSERSDMGAALTWAHLPALNGLGALFDTDAEWAPRLAGALANYHTSSIIAAMSARQIREYLAMLDGRNPPC</sequence>
<evidence type="ECO:0000313" key="2">
    <source>
        <dbReference type="Proteomes" id="UP000676996"/>
    </source>
</evidence>
<name>A0A8T4I8H9_9SPHN</name>
<gene>
    <name evidence="1" type="ORF">J7S20_00435</name>
</gene>
<dbReference type="Proteomes" id="UP000676996">
    <property type="component" value="Unassembled WGS sequence"/>
</dbReference>
<organism evidence="1 2">
    <name type="scientific">Stakelama marina</name>
    <dbReference type="NCBI Taxonomy" id="2826939"/>
    <lineage>
        <taxon>Bacteria</taxon>
        <taxon>Pseudomonadati</taxon>
        <taxon>Pseudomonadota</taxon>
        <taxon>Alphaproteobacteria</taxon>
        <taxon>Sphingomonadales</taxon>
        <taxon>Sphingomonadaceae</taxon>
        <taxon>Stakelama</taxon>
    </lineage>
</organism>
<dbReference type="AlphaFoldDB" id="A0A8T4I8H9"/>
<dbReference type="EMBL" id="JAGRQC010000001">
    <property type="protein sequence ID" value="MBR0550967.1"/>
    <property type="molecule type" value="Genomic_DNA"/>
</dbReference>
<protein>
    <submittedName>
        <fullName evidence="1">Uncharacterized protein</fullName>
    </submittedName>
</protein>
<proteinExistence type="predicted"/>
<comment type="caution">
    <text evidence="1">The sequence shown here is derived from an EMBL/GenBank/DDBJ whole genome shotgun (WGS) entry which is preliminary data.</text>
</comment>
<dbReference type="RefSeq" id="WP_284052260.1">
    <property type="nucleotide sequence ID" value="NZ_JAGRQC010000001.1"/>
</dbReference>
<reference evidence="1" key="1">
    <citation type="submission" date="2021-04" db="EMBL/GenBank/DDBJ databases">
        <title>Ouciella asimina sp. nov., isolated from the surface seawater in the hydrothermal field of Okinawa Trough.</title>
        <authorList>
            <person name="Shuang W."/>
        </authorList>
    </citation>
    <scope>NUCLEOTIDE SEQUENCE</scope>
    <source>
        <strain evidence="1">LXI357</strain>
    </source>
</reference>